<dbReference type="Pfam" id="PF07859">
    <property type="entry name" value="Abhydrolase_3"/>
    <property type="match status" value="1"/>
</dbReference>
<proteinExistence type="predicted"/>
<name>A0A3P3DJ20_9RHOB</name>
<dbReference type="InterPro" id="IPR013094">
    <property type="entry name" value="AB_hydrolase_3"/>
</dbReference>
<dbReference type="Gene3D" id="3.40.50.1820">
    <property type="entry name" value="alpha/beta hydrolase"/>
    <property type="match status" value="1"/>
</dbReference>
<dbReference type="AlphaFoldDB" id="A0A3P3DJ20"/>
<feature type="domain" description="Alpha/beta hydrolase fold-3" evidence="2">
    <location>
        <begin position="65"/>
        <end position="172"/>
    </location>
</feature>
<gene>
    <name evidence="3" type="ORF">EG244_10935</name>
</gene>
<dbReference type="PANTHER" id="PTHR48081:SF33">
    <property type="entry name" value="KYNURENINE FORMAMIDASE"/>
    <property type="match status" value="1"/>
</dbReference>
<dbReference type="PANTHER" id="PTHR48081">
    <property type="entry name" value="AB HYDROLASE SUPERFAMILY PROTEIN C4A8.06C"/>
    <property type="match status" value="1"/>
</dbReference>
<protein>
    <submittedName>
        <fullName evidence="3">Alpha/beta hydrolase</fullName>
    </submittedName>
</protein>
<dbReference type="InterPro" id="IPR029058">
    <property type="entry name" value="AB_hydrolase_fold"/>
</dbReference>
<dbReference type="Proteomes" id="UP000282125">
    <property type="component" value="Unassembled WGS sequence"/>
</dbReference>
<comment type="caution">
    <text evidence="3">The sequence shown here is derived from an EMBL/GenBank/DDBJ whole genome shotgun (WGS) entry which is preliminary data.</text>
</comment>
<dbReference type="GO" id="GO:0016787">
    <property type="term" value="F:hydrolase activity"/>
    <property type="evidence" value="ECO:0007669"/>
    <property type="project" value="UniProtKB-KW"/>
</dbReference>
<reference evidence="3 4" key="1">
    <citation type="submission" date="2018-11" db="EMBL/GenBank/DDBJ databases">
        <title>Gemmobacter sp. nov., YIM 102744-1 draft genome.</title>
        <authorList>
            <person name="Li G."/>
            <person name="Jiang Y."/>
        </authorList>
    </citation>
    <scope>NUCLEOTIDE SEQUENCE [LARGE SCALE GENOMIC DNA]</scope>
    <source>
        <strain evidence="3 4">YIM 102744-1</strain>
    </source>
</reference>
<dbReference type="RefSeq" id="WP_124965032.1">
    <property type="nucleotide sequence ID" value="NZ_RRAZ01000014.1"/>
</dbReference>
<dbReference type="InterPro" id="IPR050300">
    <property type="entry name" value="GDXG_lipolytic_enzyme"/>
</dbReference>
<keyword evidence="1 3" id="KW-0378">Hydrolase</keyword>
<keyword evidence="4" id="KW-1185">Reference proteome</keyword>
<evidence type="ECO:0000313" key="4">
    <source>
        <dbReference type="Proteomes" id="UP000282125"/>
    </source>
</evidence>
<dbReference type="EMBL" id="RRAZ01000014">
    <property type="protein sequence ID" value="RRH74261.1"/>
    <property type="molecule type" value="Genomic_DNA"/>
</dbReference>
<evidence type="ECO:0000256" key="1">
    <source>
        <dbReference type="ARBA" id="ARBA00022801"/>
    </source>
</evidence>
<dbReference type="SUPFAM" id="SSF53474">
    <property type="entry name" value="alpha/beta-Hydrolases"/>
    <property type="match status" value="1"/>
</dbReference>
<sequence length="263" mass="28100">MDLDRIYANGDVIPGGADYPARWAAEAGAFRAAMGPRARLDLPYGEGARQRFDLFLPEGTPKGLMVFVHGGWWLAFDKSTWSHLAAGAVARGWAVAMPSYTLAPEARISAITREIAAAVVAAAAEVAGPIMVTGHSAGGHLSARMACADVPLTAGVAARITRVVPISPLAELELLMPLASNQKLQIDTEEARRESPTQHLPRAGIALHVTVGADERAAFIFHARHLAEEWACPWSLVPATHHFNVLDGLTRAEDPLTRLVLGE</sequence>
<evidence type="ECO:0000259" key="2">
    <source>
        <dbReference type="Pfam" id="PF07859"/>
    </source>
</evidence>
<organism evidence="3 4">
    <name type="scientific">Falsigemmobacter faecalis</name>
    <dbReference type="NCBI Taxonomy" id="2488730"/>
    <lineage>
        <taxon>Bacteria</taxon>
        <taxon>Pseudomonadati</taxon>
        <taxon>Pseudomonadota</taxon>
        <taxon>Alphaproteobacteria</taxon>
        <taxon>Rhodobacterales</taxon>
        <taxon>Paracoccaceae</taxon>
        <taxon>Falsigemmobacter</taxon>
    </lineage>
</organism>
<accession>A0A3P3DJ20</accession>
<evidence type="ECO:0000313" key="3">
    <source>
        <dbReference type="EMBL" id="RRH74261.1"/>
    </source>
</evidence>
<dbReference type="OrthoDB" id="9771666at2"/>